<accession>B5U8Z7</accession>
<comment type="similarity">
    <text evidence="1">Belongs to the vasopressin/oxytocin family.</text>
</comment>
<dbReference type="InterPro" id="IPR000981">
    <property type="entry name" value="Neurhyp_horm"/>
</dbReference>
<protein>
    <submittedName>
        <fullName evidence="4">Oxytocin/vasopressin-related</fullName>
    </submittedName>
</protein>
<dbReference type="GO" id="GO:0005185">
    <property type="term" value="F:neurohypophyseal hormone activity"/>
    <property type="evidence" value="ECO:0007669"/>
    <property type="project" value="InterPro"/>
</dbReference>
<dbReference type="PANTHER" id="PTHR11681:SF5">
    <property type="entry name" value="ISOTOCIN"/>
    <property type="match status" value="1"/>
</dbReference>
<dbReference type="Pfam" id="PF00184">
    <property type="entry name" value="Hormone_5"/>
    <property type="match status" value="1"/>
</dbReference>
<evidence type="ECO:0000256" key="1">
    <source>
        <dbReference type="ARBA" id="ARBA00007369"/>
    </source>
</evidence>
<organism evidence="4">
    <name type="scientific">Styela plicata</name>
    <name type="common">Wrinkled sea squirt</name>
    <name type="synonym">Ascidia plicata</name>
    <dbReference type="NCBI Taxonomy" id="7726"/>
    <lineage>
        <taxon>Eukaryota</taxon>
        <taxon>Metazoa</taxon>
        <taxon>Chordata</taxon>
        <taxon>Tunicata</taxon>
        <taxon>Ascidiacea</taxon>
        <taxon>Stolidobranchia</taxon>
        <taxon>Styelidae</taxon>
        <taxon>Styela</taxon>
    </lineage>
</organism>
<dbReference type="PROSITE" id="PS51257">
    <property type="entry name" value="PROKAR_LIPOPROTEIN"/>
    <property type="match status" value="1"/>
</dbReference>
<keyword evidence="3" id="KW-0732">Signal</keyword>
<evidence type="ECO:0000256" key="2">
    <source>
        <dbReference type="ARBA" id="ARBA00023157"/>
    </source>
</evidence>
<dbReference type="SUPFAM" id="SSF49606">
    <property type="entry name" value="Neurophysin II"/>
    <property type="match status" value="1"/>
</dbReference>
<name>B5U8Z7_STYPL</name>
<keyword evidence="2" id="KW-1015">Disulfide bond</keyword>
<dbReference type="InterPro" id="IPR036387">
    <property type="entry name" value="Neurhyp_horm_dom_sf"/>
</dbReference>
<dbReference type="PANTHER" id="PTHR11681">
    <property type="entry name" value="NEUROPHYSIN"/>
    <property type="match status" value="1"/>
</dbReference>
<feature type="signal peptide" evidence="3">
    <location>
        <begin position="1"/>
        <end position="26"/>
    </location>
</feature>
<dbReference type="Gene3D" id="2.60.9.10">
    <property type="entry name" value="Neurohypophysial hormone domain"/>
    <property type="match status" value="1"/>
</dbReference>
<dbReference type="SMART" id="SM00003">
    <property type="entry name" value="NH"/>
    <property type="match status" value="1"/>
</dbReference>
<evidence type="ECO:0000313" key="4">
    <source>
        <dbReference type="EMBL" id="BAG74348.1"/>
    </source>
</evidence>
<proteinExistence type="evidence at transcript level"/>
<reference evidence="4" key="1">
    <citation type="journal article" date="2008" name="Endocrinology">
        <title>Unique form and osmoregulatory function of a neurohypophysial hormone in a urochordate.</title>
        <authorList>
            <person name="Ukena K."/>
            <person name="Iwakoshi-Ukena E."/>
            <person name="Hikosaka A."/>
        </authorList>
    </citation>
    <scope>NUCLEOTIDE SEQUENCE</scope>
</reference>
<dbReference type="GO" id="GO:0030141">
    <property type="term" value="C:secretory granule"/>
    <property type="evidence" value="ECO:0007669"/>
    <property type="project" value="TreeGrafter"/>
</dbReference>
<dbReference type="GO" id="GO:0005615">
    <property type="term" value="C:extracellular space"/>
    <property type="evidence" value="ECO:0007669"/>
    <property type="project" value="TreeGrafter"/>
</dbReference>
<feature type="chain" id="PRO_5002838530" evidence="3">
    <location>
        <begin position="27"/>
        <end position="167"/>
    </location>
</feature>
<evidence type="ECO:0000256" key="3">
    <source>
        <dbReference type="SAM" id="SignalP"/>
    </source>
</evidence>
<dbReference type="EMBL" id="AB255884">
    <property type="protein sequence ID" value="BAG74348.1"/>
    <property type="molecule type" value="mRNA"/>
</dbReference>
<sequence length="167" mass="18193">MTSSHPKRLNQLICCVVIMSYVTVQGCYISDCPNSRFWSTGKREPTREKQTRSGPPIRKCPPCGLRGTGQCFSSRMCCTPALGCVIGENEITEPCRYESRIPVECASAGPTCMRKDREKGNVQSMGVCAADGLCCNADGCTYHHECLLAEKDPSDSMAPLATIRSSL</sequence>
<dbReference type="AlphaFoldDB" id="B5U8Z7"/>